<organism evidence="3">
    <name type="scientific">Bradyrhizobium quebecense</name>
    <dbReference type="NCBI Taxonomy" id="2748629"/>
    <lineage>
        <taxon>Bacteria</taxon>
        <taxon>Pseudomonadati</taxon>
        <taxon>Pseudomonadota</taxon>
        <taxon>Alphaproteobacteria</taxon>
        <taxon>Hyphomicrobiales</taxon>
        <taxon>Nitrobacteraceae</taxon>
        <taxon>Bradyrhizobium</taxon>
    </lineage>
</organism>
<dbReference type="CDD" id="cd03507">
    <property type="entry name" value="Delta12-FADS-like"/>
    <property type="match status" value="1"/>
</dbReference>
<dbReference type="GO" id="GO:0016020">
    <property type="term" value="C:membrane"/>
    <property type="evidence" value="ECO:0007669"/>
    <property type="project" value="TreeGrafter"/>
</dbReference>
<evidence type="ECO:0000313" key="3">
    <source>
        <dbReference type="EMBL" id="NVL08625.1"/>
    </source>
</evidence>
<dbReference type="RefSeq" id="WP_176535097.1">
    <property type="nucleotide sequence ID" value="NZ_CP088022.1"/>
</dbReference>
<dbReference type="EMBL" id="JABWSX010000001">
    <property type="protein sequence ID" value="NVL08625.1"/>
    <property type="molecule type" value="Genomic_DNA"/>
</dbReference>
<comment type="caution">
    <text evidence="3">The sequence shown here is derived from an EMBL/GenBank/DDBJ whole genome shotgun (WGS) entry which is preliminary data.</text>
</comment>
<dbReference type="Pfam" id="PF00487">
    <property type="entry name" value="FA_desaturase"/>
    <property type="match status" value="1"/>
</dbReference>
<proteinExistence type="predicted"/>
<dbReference type="InterPro" id="IPR005804">
    <property type="entry name" value="FA_desaturase_dom"/>
</dbReference>
<keyword evidence="1" id="KW-1133">Transmembrane helix</keyword>
<keyword evidence="1" id="KW-0812">Transmembrane</keyword>
<reference evidence="3" key="1">
    <citation type="submission" date="2020-06" db="EMBL/GenBank/DDBJ databases">
        <title>Whole Genome Sequence of Bradyrhizobium sp. Strain 66S1MB.</title>
        <authorList>
            <person name="Bromfield E."/>
            <person name="Cloutier S."/>
        </authorList>
    </citation>
    <scope>NUCLEOTIDE SEQUENCE</scope>
    <source>
        <strain evidence="3">66S1MB</strain>
    </source>
</reference>
<name>A0A974AFF7_9BRAD</name>
<feature type="transmembrane region" description="Helical" evidence="1">
    <location>
        <begin position="52"/>
        <end position="71"/>
    </location>
</feature>
<protein>
    <submittedName>
        <fullName evidence="3">Fatty acid desaturase</fullName>
    </submittedName>
</protein>
<evidence type="ECO:0000256" key="1">
    <source>
        <dbReference type="SAM" id="Phobius"/>
    </source>
</evidence>
<dbReference type="InterPro" id="IPR012171">
    <property type="entry name" value="Fatty_acid_desaturase"/>
</dbReference>
<feature type="transmembrane region" description="Helical" evidence="1">
    <location>
        <begin position="27"/>
        <end position="46"/>
    </location>
</feature>
<feature type="domain" description="Fatty acid desaturase" evidence="2">
    <location>
        <begin position="53"/>
        <end position="298"/>
    </location>
</feature>
<feature type="transmembrane region" description="Helical" evidence="1">
    <location>
        <begin position="211"/>
        <end position="229"/>
    </location>
</feature>
<dbReference type="GO" id="GO:0006629">
    <property type="term" value="P:lipid metabolic process"/>
    <property type="evidence" value="ECO:0007669"/>
    <property type="project" value="InterPro"/>
</dbReference>
<gene>
    <name evidence="3" type="ORF">HU230_23270</name>
</gene>
<dbReference type="PANTHER" id="PTHR19353:SF73">
    <property type="entry name" value="FATTY ACID DESATURASE"/>
    <property type="match status" value="1"/>
</dbReference>
<keyword evidence="1" id="KW-0472">Membrane</keyword>
<feature type="transmembrane region" description="Helical" evidence="1">
    <location>
        <begin position="149"/>
        <end position="167"/>
    </location>
</feature>
<evidence type="ECO:0000259" key="2">
    <source>
        <dbReference type="Pfam" id="PF00487"/>
    </source>
</evidence>
<sequence>MVRSPPESRSLARLLARYREPNSARSVFELLITAVPFLAIWVLMWAALDHGYWIGLLLAIPAAGFLVRLFMIQHDCGHGSFFHGRRVNDWVGRTIGVLTLTPYDYWRRNHTLHHASSGNLDHRGFGDIDTLTVSEFLERSRWRQLLYRLYRHPIVMFGLGPTYLFILRHRLPIGMMRSGWKPWLSTMGTNAAIAILAAAMIRLIGFGPFLLVHLPIMVLAASIGVWLFYVQHQFEDTTWSHDGAWSLHEAALHGSSHYYLPAVLRWFTANIGVHHVHHLCSRIPCYRLPDVLRDHPELAAIGRITLPQSLQCVGRALWDETGRRLISFRELEIALLLEGGNNQTPGFTSNFGIDR</sequence>
<dbReference type="GO" id="GO:0016717">
    <property type="term" value="F:oxidoreductase activity, acting on paired donors, with oxidation of a pair of donors resulting in the reduction of molecular oxygen to two molecules of water"/>
    <property type="evidence" value="ECO:0007669"/>
    <property type="project" value="TreeGrafter"/>
</dbReference>
<accession>A0A974AFF7</accession>
<feature type="transmembrane region" description="Helical" evidence="1">
    <location>
        <begin position="187"/>
        <end position="204"/>
    </location>
</feature>
<dbReference type="PANTHER" id="PTHR19353">
    <property type="entry name" value="FATTY ACID DESATURASE 2"/>
    <property type="match status" value="1"/>
</dbReference>
<dbReference type="AlphaFoldDB" id="A0A974AFF7"/>